<sequence length="59" mass="7016">MSLLQNGSAYVRVFVDVLRDIFKEEIVKYDLTIIDEMLTANPKRVRLFHFRMKIPMNLS</sequence>
<protein>
    <submittedName>
        <fullName evidence="1">V-type proton ATPase subunit H-like</fullName>
    </submittedName>
</protein>
<dbReference type="Pfam" id="PF03224">
    <property type="entry name" value="V-ATPase_H_N"/>
    <property type="match status" value="1"/>
</dbReference>
<dbReference type="SUPFAM" id="SSF48371">
    <property type="entry name" value="ARM repeat"/>
    <property type="match status" value="1"/>
</dbReference>
<accession>A0A834WAY4</accession>
<dbReference type="EMBL" id="JAAIUW010000011">
    <property type="protein sequence ID" value="KAF7810514.1"/>
    <property type="molecule type" value="Genomic_DNA"/>
</dbReference>
<reference evidence="1" key="1">
    <citation type="submission" date="2020-09" db="EMBL/GenBank/DDBJ databases">
        <title>Genome-Enabled Discovery of Anthraquinone Biosynthesis in Senna tora.</title>
        <authorList>
            <person name="Kang S.-H."/>
            <person name="Pandey R.P."/>
            <person name="Lee C.-M."/>
            <person name="Sim J.-S."/>
            <person name="Jeong J.-T."/>
            <person name="Choi B.-S."/>
            <person name="Jung M."/>
            <person name="Ginzburg D."/>
            <person name="Zhao K."/>
            <person name="Won S.Y."/>
            <person name="Oh T.-J."/>
            <person name="Yu Y."/>
            <person name="Kim N.-H."/>
            <person name="Lee O.R."/>
            <person name="Lee T.-H."/>
            <person name="Bashyal P."/>
            <person name="Kim T.-S."/>
            <person name="Lee W.-H."/>
            <person name="Kawkins C."/>
            <person name="Kim C.-K."/>
            <person name="Kim J.S."/>
            <person name="Ahn B.O."/>
            <person name="Rhee S.Y."/>
            <person name="Sohng J.K."/>
        </authorList>
    </citation>
    <scope>NUCLEOTIDE SEQUENCE</scope>
    <source>
        <tissue evidence="1">Leaf</tissue>
    </source>
</reference>
<dbReference type="OrthoDB" id="10263554at2759"/>
<dbReference type="GO" id="GO:0000221">
    <property type="term" value="C:vacuolar proton-transporting V-type ATPase, V1 domain"/>
    <property type="evidence" value="ECO:0007669"/>
    <property type="project" value="InterPro"/>
</dbReference>
<proteinExistence type="predicted"/>
<evidence type="ECO:0000313" key="2">
    <source>
        <dbReference type="Proteomes" id="UP000634136"/>
    </source>
</evidence>
<dbReference type="GO" id="GO:0046961">
    <property type="term" value="F:proton-transporting ATPase activity, rotational mechanism"/>
    <property type="evidence" value="ECO:0007669"/>
    <property type="project" value="InterPro"/>
</dbReference>
<comment type="caution">
    <text evidence="1">The sequence shown here is derived from an EMBL/GenBank/DDBJ whole genome shotgun (WGS) entry which is preliminary data.</text>
</comment>
<name>A0A834WAY4_9FABA</name>
<evidence type="ECO:0000313" key="1">
    <source>
        <dbReference type="EMBL" id="KAF7810514.1"/>
    </source>
</evidence>
<dbReference type="Proteomes" id="UP000634136">
    <property type="component" value="Unassembled WGS sequence"/>
</dbReference>
<dbReference type="InterPro" id="IPR004908">
    <property type="entry name" value="ATPase_V1-cplx_hsu"/>
</dbReference>
<keyword evidence="2" id="KW-1185">Reference proteome</keyword>
<gene>
    <name evidence="1" type="ORF">G2W53_037257</name>
</gene>
<dbReference type="AlphaFoldDB" id="A0A834WAY4"/>
<dbReference type="InterPro" id="IPR016024">
    <property type="entry name" value="ARM-type_fold"/>
</dbReference>
<organism evidence="1 2">
    <name type="scientific">Senna tora</name>
    <dbReference type="NCBI Taxonomy" id="362788"/>
    <lineage>
        <taxon>Eukaryota</taxon>
        <taxon>Viridiplantae</taxon>
        <taxon>Streptophyta</taxon>
        <taxon>Embryophyta</taxon>
        <taxon>Tracheophyta</taxon>
        <taxon>Spermatophyta</taxon>
        <taxon>Magnoliopsida</taxon>
        <taxon>eudicotyledons</taxon>
        <taxon>Gunneridae</taxon>
        <taxon>Pentapetalae</taxon>
        <taxon>rosids</taxon>
        <taxon>fabids</taxon>
        <taxon>Fabales</taxon>
        <taxon>Fabaceae</taxon>
        <taxon>Caesalpinioideae</taxon>
        <taxon>Cassia clade</taxon>
        <taxon>Senna</taxon>
    </lineage>
</organism>